<dbReference type="KEGG" id="hja:BST95_11670"/>
<dbReference type="AlphaFoldDB" id="A0AAP8MFC9"/>
<proteinExistence type="inferred from homology"/>
<evidence type="ECO:0000313" key="2">
    <source>
        <dbReference type="EMBL" id="PLW86830.1"/>
    </source>
</evidence>
<sequence length="121" mass="13099">MADKKRYVVLIRRTPYGSSLARASVDLALALGAFEQDFDLVFMGQGVLQLQREQASEAIGQKNVGRALSSLPLVDIESVYVEADALKRYGLCAEDLILPVHALEAEGIRALLADADHLVGC</sequence>
<dbReference type="InterPro" id="IPR003787">
    <property type="entry name" value="Sulphur_relay_DsrE/F-like"/>
</dbReference>
<dbReference type="PANTHER" id="PTHR38780:SF1">
    <property type="entry name" value="PROTEIN TUSC"/>
    <property type="match status" value="1"/>
</dbReference>
<dbReference type="Proteomes" id="UP000235162">
    <property type="component" value="Unassembled WGS sequence"/>
</dbReference>
<protein>
    <submittedName>
        <fullName evidence="2">Sulfurtransferase complex subunit TusC</fullName>
    </submittedName>
</protein>
<name>A0AAP8MFC9_9GAMM</name>
<dbReference type="EMBL" id="PKUR01000002">
    <property type="protein sequence ID" value="PLW86830.1"/>
    <property type="molecule type" value="Genomic_DNA"/>
</dbReference>
<evidence type="ECO:0000256" key="1">
    <source>
        <dbReference type="ARBA" id="ARBA00005996"/>
    </source>
</evidence>
<dbReference type="SUPFAM" id="SSF75169">
    <property type="entry name" value="DsrEFH-like"/>
    <property type="match status" value="1"/>
</dbReference>
<dbReference type="Pfam" id="PF02635">
    <property type="entry name" value="DsrE"/>
    <property type="match status" value="1"/>
</dbReference>
<accession>A0AAP8MFC9</accession>
<comment type="caution">
    <text evidence="2">The sequence shown here is derived from an EMBL/GenBank/DDBJ whole genome shotgun (WGS) entry which is preliminary data.</text>
</comment>
<comment type="similarity">
    <text evidence="1">Belongs to the DsrF/TusC family.</text>
</comment>
<dbReference type="InterPro" id="IPR027396">
    <property type="entry name" value="DsrEFH-like"/>
</dbReference>
<organism evidence="2 3">
    <name type="scientific">Halioglobus japonicus</name>
    <dbReference type="NCBI Taxonomy" id="930805"/>
    <lineage>
        <taxon>Bacteria</taxon>
        <taxon>Pseudomonadati</taxon>
        <taxon>Pseudomonadota</taxon>
        <taxon>Gammaproteobacteria</taxon>
        <taxon>Cellvibrionales</taxon>
        <taxon>Halieaceae</taxon>
        <taxon>Halioglobus</taxon>
    </lineage>
</organism>
<keyword evidence="3" id="KW-1185">Reference proteome</keyword>
<dbReference type="InterPro" id="IPR017462">
    <property type="entry name" value="Sulphur_relay_TusC/DsrF"/>
</dbReference>
<reference evidence="2 3" key="1">
    <citation type="submission" date="2018-01" db="EMBL/GenBank/DDBJ databases">
        <title>The draft genome sequence of Halioglobus japonicus S1-36.</title>
        <authorList>
            <person name="Du Z.-J."/>
            <person name="Shi M.-J."/>
        </authorList>
    </citation>
    <scope>NUCLEOTIDE SEQUENCE [LARGE SCALE GENOMIC DNA]</scope>
    <source>
        <strain evidence="2 3">S1-36</strain>
    </source>
</reference>
<dbReference type="PANTHER" id="PTHR38780">
    <property type="entry name" value="PROTEIN TUSC"/>
    <property type="match status" value="1"/>
</dbReference>
<dbReference type="Gene3D" id="3.40.1260.10">
    <property type="entry name" value="DsrEFH-like"/>
    <property type="match status" value="1"/>
</dbReference>
<dbReference type="NCBIfam" id="NF001238">
    <property type="entry name" value="PRK00211.1"/>
    <property type="match status" value="1"/>
</dbReference>
<gene>
    <name evidence="2" type="primary">tusC</name>
    <name evidence="2" type="ORF">C0029_10670</name>
</gene>
<evidence type="ECO:0000313" key="3">
    <source>
        <dbReference type="Proteomes" id="UP000235162"/>
    </source>
</evidence>
<dbReference type="RefSeq" id="WP_084201152.1">
    <property type="nucleotide sequence ID" value="NZ_BMYL01000009.1"/>
</dbReference>
<dbReference type="NCBIfam" id="TIGR03010">
    <property type="entry name" value="sulf_tusC_dsrF"/>
    <property type="match status" value="1"/>
</dbReference>